<dbReference type="Pfam" id="PF00132">
    <property type="entry name" value="Hexapep"/>
    <property type="match status" value="1"/>
</dbReference>
<evidence type="ECO:0000256" key="2">
    <source>
        <dbReference type="ARBA" id="ARBA00022679"/>
    </source>
</evidence>
<name>A0A177NTA1_9GAMM</name>
<gene>
    <name evidence="3" type="ORF">A1355_23550</name>
</gene>
<reference evidence="4" key="1">
    <citation type="submission" date="2016-03" db="EMBL/GenBank/DDBJ databases">
        <authorList>
            <person name="Heylen K."/>
            <person name="De Vos P."/>
            <person name="Vekeman B."/>
        </authorList>
    </citation>
    <scope>NUCLEOTIDE SEQUENCE [LARGE SCALE GENOMIC DNA]</scope>
    <source>
        <strain evidence="4">R-45383</strain>
    </source>
</reference>
<sequence>MKHRIYHSNAVRDRLVDYAEKLAVDAGELLAAYEWMLANDVAFEEGDADRPRVSICSVNIEMRIEQPLARRFYALLRDEIPTTFVPAYGINWPTLKDRWLRAWEQWYNILINKIPSHHLRIAWLRLGGAKIGKGSSIWRNTEIIGVENLVIGDDTCIAWHCQIDARAGLIIGNHVAVASHAKIIAGTHDLEAPEFWSVSAPIYIEDYVWIATGALVGHGAKIGKGAVVTANTVVSKEIAPYKIVGGMGAKPMGERPHDLTYKVGGKGLFCLFY</sequence>
<keyword evidence="2 3" id="KW-0808">Transferase</keyword>
<dbReference type="STRING" id="702114.A1355_23550"/>
<evidence type="ECO:0000256" key="1">
    <source>
        <dbReference type="ARBA" id="ARBA00007274"/>
    </source>
</evidence>
<dbReference type="InterPro" id="IPR011004">
    <property type="entry name" value="Trimer_LpxA-like_sf"/>
</dbReference>
<comment type="similarity">
    <text evidence="1">Belongs to the transferase hexapeptide repeat family.</text>
</comment>
<dbReference type="Gene3D" id="2.160.10.10">
    <property type="entry name" value="Hexapeptide repeat proteins"/>
    <property type="match status" value="1"/>
</dbReference>
<dbReference type="PANTHER" id="PTHR23416">
    <property type="entry name" value="SIALIC ACID SYNTHASE-RELATED"/>
    <property type="match status" value="1"/>
</dbReference>
<dbReference type="EMBL" id="LUUK01000110">
    <property type="protein sequence ID" value="OAI21141.1"/>
    <property type="molecule type" value="Genomic_DNA"/>
</dbReference>
<dbReference type="InterPro" id="IPR051159">
    <property type="entry name" value="Hexapeptide_acetyltransf"/>
</dbReference>
<dbReference type="Proteomes" id="UP000077628">
    <property type="component" value="Unassembled WGS sequence"/>
</dbReference>
<dbReference type="GO" id="GO:0005829">
    <property type="term" value="C:cytosol"/>
    <property type="evidence" value="ECO:0007669"/>
    <property type="project" value="TreeGrafter"/>
</dbReference>
<dbReference type="PANTHER" id="PTHR23416:SF23">
    <property type="entry name" value="ACETYLTRANSFERASE C18B11.09C-RELATED"/>
    <property type="match status" value="1"/>
</dbReference>
<evidence type="ECO:0000313" key="3">
    <source>
        <dbReference type="EMBL" id="OAI21141.1"/>
    </source>
</evidence>
<dbReference type="OrthoDB" id="9815592at2"/>
<dbReference type="GO" id="GO:0008374">
    <property type="term" value="F:O-acyltransferase activity"/>
    <property type="evidence" value="ECO:0007669"/>
    <property type="project" value="TreeGrafter"/>
</dbReference>
<dbReference type="AlphaFoldDB" id="A0A177NTA1"/>
<keyword evidence="4" id="KW-1185">Reference proteome</keyword>
<comment type="caution">
    <text evidence="3">The sequence shown here is derived from an EMBL/GenBank/DDBJ whole genome shotgun (WGS) entry which is preliminary data.</text>
</comment>
<proteinExistence type="inferred from homology"/>
<dbReference type="RefSeq" id="WP_064027077.1">
    <property type="nucleotide sequence ID" value="NZ_LUUK01000110.1"/>
</dbReference>
<organism evidence="3 4">
    <name type="scientific">Methylomonas koyamae</name>
    <dbReference type="NCBI Taxonomy" id="702114"/>
    <lineage>
        <taxon>Bacteria</taxon>
        <taxon>Pseudomonadati</taxon>
        <taxon>Pseudomonadota</taxon>
        <taxon>Gammaproteobacteria</taxon>
        <taxon>Methylococcales</taxon>
        <taxon>Methylococcaceae</taxon>
        <taxon>Methylomonas</taxon>
    </lineage>
</organism>
<protein>
    <submittedName>
        <fullName evidence="3">Acetyltransferase</fullName>
    </submittedName>
</protein>
<accession>A0A177NTA1</accession>
<dbReference type="InterPro" id="IPR001451">
    <property type="entry name" value="Hexapep"/>
</dbReference>
<evidence type="ECO:0000313" key="4">
    <source>
        <dbReference type="Proteomes" id="UP000077628"/>
    </source>
</evidence>
<dbReference type="CDD" id="cd04647">
    <property type="entry name" value="LbH_MAT_like"/>
    <property type="match status" value="1"/>
</dbReference>
<dbReference type="SUPFAM" id="SSF51161">
    <property type="entry name" value="Trimeric LpxA-like enzymes"/>
    <property type="match status" value="1"/>
</dbReference>